<feature type="compositionally biased region" description="Polar residues" evidence="6">
    <location>
        <begin position="165"/>
        <end position="176"/>
    </location>
</feature>
<dbReference type="InterPro" id="IPR011330">
    <property type="entry name" value="Glyco_hydro/deAcase_b/a-brl"/>
</dbReference>
<evidence type="ECO:0000256" key="2">
    <source>
        <dbReference type="ARBA" id="ARBA00022723"/>
    </source>
</evidence>
<keyword evidence="3 7" id="KW-0732">Signal</keyword>
<feature type="compositionally biased region" description="Basic and acidic residues" evidence="6">
    <location>
        <begin position="292"/>
        <end position="302"/>
    </location>
</feature>
<protein>
    <recommendedName>
        <fullName evidence="8">NodB homology domain-containing protein</fullName>
    </recommendedName>
</protein>
<keyword evidence="4" id="KW-0378">Hydrolase</keyword>
<keyword evidence="2" id="KW-0479">Metal-binding</keyword>
<dbReference type="PANTHER" id="PTHR46471">
    <property type="entry name" value="CHITIN DEACETYLASE"/>
    <property type="match status" value="1"/>
</dbReference>
<sequence>MRCSKRLPLILSVFALPLVIFGLADTKNKGLKDLEFSADLLPWQLHAHGHHHLNKNLHEAYNHQNKKHQKQKKKKQKQKQKQHSKLSKLNKRAAIAAAANAKGFEQVAGFEPERWQLRAHGHHYQLRHQMKKYQQQQKQKKLQKHKQWKTQRQKKMKKREVGEQQRISAADTQQQEPELESHISHGHKYKNHEDEEHDKYDEPDKSGDNEGNGEENKESDADEESEGGDEPDKGGDNEGNDEENKESDADEESAGVDDPDKGGDNEGNSEENKERSDADEESEGGDEPDNVEENKESDTDEKSEGDDSEKHGGKDDGKNGDSEKDGENDKDGKSKDGKDGNGSKDGPKDDAKDGKAPADGKTPADDKISAPVDDKTPALADGKTPIDGNDKNAVPPAAATPAPIVPVQHMGEFLTKCNTPGQIALTFSEGPSEATTQMLEILKESKARVTFFPNATWLDYMQYAGVTRRAYNDGHLIGMTYRLPNDSSKDMTDVQLRADIAKYATKIYDLIGRYPKYVRLHDAGLKDPKLEPTIRDMGFTLVGFNLDEADYKFHTREQAPQIAGIYESTFAKQYDAF</sequence>
<reference evidence="9" key="1">
    <citation type="journal article" date="2020" name="Fungal Divers.">
        <title>Resolving the Mortierellaceae phylogeny through synthesis of multi-gene phylogenetics and phylogenomics.</title>
        <authorList>
            <person name="Vandepol N."/>
            <person name="Liber J."/>
            <person name="Desiro A."/>
            <person name="Na H."/>
            <person name="Kennedy M."/>
            <person name="Barry K."/>
            <person name="Grigoriev I.V."/>
            <person name="Miller A.N."/>
            <person name="O'Donnell K."/>
            <person name="Stajich J.E."/>
            <person name="Bonito G."/>
        </authorList>
    </citation>
    <scope>NUCLEOTIDE SEQUENCE</scope>
    <source>
        <strain evidence="9">MES-2147</strain>
    </source>
</reference>
<keyword evidence="5" id="KW-0119">Carbohydrate metabolism</keyword>
<name>A0A9P6SU89_9FUNG</name>
<proteinExistence type="predicted"/>
<dbReference type="InterPro" id="IPR002509">
    <property type="entry name" value="NODB_dom"/>
</dbReference>
<dbReference type="PANTHER" id="PTHR46471:SF6">
    <property type="entry name" value="GLYCOSYL HYDROLASE"/>
    <property type="match status" value="1"/>
</dbReference>
<comment type="cofactor">
    <cofactor evidence="1">
        <name>Co(2+)</name>
        <dbReference type="ChEBI" id="CHEBI:48828"/>
    </cofactor>
</comment>
<dbReference type="Proteomes" id="UP000749646">
    <property type="component" value="Unassembled WGS sequence"/>
</dbReference>
<accession>A0A9P6SU89</accession>
<evidence type="ECO:0000313" key="9">
    <source>
        <dbReference type="EMBL" id="KAG0003285.1"/>
    </source>
</evidence>
<dbReference type="EMBL" id="JAAAHW010000363">
    <property type="protein sequence ID" value="KAG0003285.1"/>
    <property type="molecule type" value="Genomic_DNA"/>
</dbReference>
<feature type="signal peptide" evidence="7">
    <location>
        <begin position="1"/>
        <end position="26"/>
    </location>
</feature>
<dbReference type="GO" id="GO:0016810">
    <property type="term" value="F:hydrolase activity, acting on carbon-nitrogen (but not peptide) bonds"/>
    <property type="evidence" value="ECO:0007669"/>
    <property type="project" value="InterPro"/>
</dbReference>
<organism evidence="9 10">
    <name type="scientific">Modicella reniformis</name>
    <dbReference type="NCBI Taxonomy" id="1440133"/>
    <lineage>
        <taxon>Eukaryota</taxon>
        <taxon>Fungi</taxon>
        <taxon>Fungi incertae sedis</taxon>
        <taxon>Mucoromycota</taxon>
        <taxon>Mortierellomycotina</taxon>
        <taxon>Mortierellomycetes</taxon>
        <taxon>Mortierellales</taxon>
        <taxon>Mortierellaceae</taxon>
        <taxon>Modicella</taxon>
    </lineage>
</organism>
<feature type="domain" description="NodB homology" evidence="8">
    <location>
        <begin position="421"/>
        <end position="577"/>
    </location>
</feature>
<feature type="non-terminal residue" evidence="9">
    <location>
        <position position="1"/>
    </location>
</feature>
<feature type="compositionally biased region" description="Basic and acidic residues" evidence="6">
    <location>
        <begin position="308"/>
        <end position="376"/>
    </location>
</feature>
<dbReference type="Pfam" id="PF01522">
    <property type="entry name" value="Polysacc_deac_1"/>
    <property type="match status" value="1"/>
</dbReference>
<evidence type="ECO:0000256" key="5">
    <source>
        <dbReference type="ARBA" id="ARBA00023277"/>
    </source>
</evidence>
<evidence type="ECO:0000256" key="3">
    <source>
        <dbReference type="ARBA" id="ARBA00022729"/>
    </source>
</evidence>
<evidence type="ECO:0000256" key="6">
    <source>
        <dbReference type="SAM" id="MobiDB-lite"/>
    </source>
</evidence>
<feature type="compositionally biased region" description="Acidic residues" evidence="6">
    <location>
        <begin position="277"/>
        <end position="291"/>
    </location>
</feature>
<dbReference type="PROSITE" id="PS51677">
    <property type="entry name" value="NODB"/>
    <property type="match status" value="1"/>
</dbReference>
<feature type="compositionally biased region" description="Basic residues" evidence="6">
    <location>
        <begin position="138"/>
        <end position="158"/>
    </location>
</feature>
<evidence type="ECO:0000256" key="1">
    <source>
        <dbReference type="ARBA" id="ARBA00001941"/>
    </source>
</evidence>
<comment type="caution">
    <text evidence="9">The sequence shown here is derived from an EMBL/GenBank/DDBJ whole genome shotgun (WGS) entry which is preliminary data.</text>
</comment>
<evidence type="ECO:0000256" key="4">
    <source>
        <dbReference type="ARBA" id="ARBA00022801"/>
    </source>
</evidence>
<keyword evidence="10" id="KW-1185">Reference proteome</keyword>
<feature type="compositionally biased region" description="Acidic residues" evidence="6">
    <location>
        <begin position="220"/>
        <end position="229"/>
    </location>
</feature>
<dbReference type="OrthoDB" id="407355at2759"/>
<feature type="compositionally biased region" description="Basic residues" evidence="6">
    <location>
        <begin position="64"/>
        <end position="89"/>
    </location>
</feature>
<feature type="chain" id="PRO_5040304487" description="NodB homology domain-containing protein" evidence="7">
    <location>
        <begin position="27"/>
        <end position="577"/>
    </location>
</feature>
<feature type="compositionally biased region" description="Basic and acidic residues" evidence="6">
    <location>
        <begin position="258"/>
        <end position="276"/>
    </location>
</feature>
<dbReference type="GO" id="GO:0005975">
    <property type="term" value="P:carbohydrate metabolic process"/>
    <property type="evidence" value="ECO:0007669"/>
    <property type="project" value="InterPro"/>
</dbReference>
<feature type="region of interest" description="Disordered" evidence="6">
    <location>
        <begin position="123"/>
        <end position="394"/>
    </location>
</feature>
<evidence type="ECO:0000313" key="10">
    <source>
        <dbReference type="Proteomes" id="UP000749646"/>
    </source>
</evidence>
<feature type="region of interest" description="Disordered" evidence="6">
    <location>
        <begin position="62"/>
        <end position="89"/>
    </location>
</feature>
<gene>
    <name evidence="9" type="ORF">BGZ65_001855</name>
</gene>
<dbReference type="Gene3D" id="3.20.20.370">
    <property type="entry name" value="Glycoside hydrolase/deacetylase"/>
    <property type="match status" value="1"/>
</dbReference>
<evidence type="ECO:0000256" key="7">
    <source>
        <dbReference type="SAM" id="SignalP"/>
    </source>
</evidence>
<dbReference type="GO" id="GO:0046872">
    <property type="term" value="F:metal ion binding"/>
    <property type="evidence" value="ECO:0007669"/>
    <property type="project" value="UniProtKB-KW"/>
</dbReference>
<dbReference type="AlphaFoldDB" id="A0A9P6SU89"/>
<feature type="compositionally biased region" description="Basic and acidic residues" evidence="6">
    <location>
        <begin position="191"/>
        <end position="219"/>
    </location>
</feature>
<feature type="compositionally biased region" description="Acidic residues" evidence="6">
    <location>
        <begin position="238"/>
        <end position="257"/>
    </location>
</feature>
<dbReference type="SUPFAM" id="SSF88713">
    <property type="entry name" value="Glycoside hydrolase/deacetylase"/>
    <property type="match status" value="1"/>
</dbReference>
<evidence type="ECO:0000259" key="8">
    <source>
        <dbReference type="PROSITE" id="PS51677"/>
    </source>
</evidence>